<evidence type="ECO:0000256" key="1">
    <source>
        <dbReference type="ARBA" id="ARBA00012494"/>
    </source>
</evidence>
<keyword evidence="6" id="KW-0693">Viral RNA replication</keyword>
<dbReference type="Proteomes" id="UP001057771">
    <property type="component" value="Segment"/>
</dbReference>
<proteinExistence type="predicted"/>
<protein>
    <recommendedName>
        <fullName evidence="1">RNA-directed RNA polymerase</fullName>
        <ecNumber evidence="1">2.7.7.48</ecNumber>
    </recommendedName>
    <alternativeName>
        <fullName evidence="7">RNA replicase beta chain</fullName>
    </alternativeName>
</protein>
<keyword evidence="5" id="KW-0547">Nucleotide-binding</keyword>
<evidence type="ECO:0000256" key="6">
    <source>
        <dbReference type="ARBA" id="ARBA00022953"/>
    </source>
</evidence>
<dbReference type="InterPro" id="IPR007096">
    <property type="entry name" value="RNA-dir_Rpol_cat_phage"/>
</dbReference>
<reference evidence="10" key="2">
    <citation type="journal article" date="2022" name="Nat. Microbiol.">
        <title>RNA viromes from terrestrial sites across China expand environmental viral diversity.</title>
        <authorList>
            <person name="Chiapello M."/>
            <person name="Rodriguez-Romero J."/>
            <person name="Ayllon M.A."/>
            <person name="Turina M."/>
        </authorList>
    </citation>
    <scope>NUCLEOTIDE SEQUENCE</scope>
    <source>
        <strain evidence="10">162-k141_51715</strain>
    </source>
</reference>
<evidence type="ECO:0000313" key="11">
    <source>
        <dbReference type="Proteomes" id="UP001057771"/>
    </source>
</evidence>
<evidence type="ECO:0000256" key="5">
    <source>
        <dbReference type="ARBA" id="ARBA00022741"/>
    </source>
</evidence>
<dbReference type="InterPro" id="IPR043502">
    <property type="entry name" value="DNA/RNA_pol_sf"/>
</dbReference>
<reference evidence="10" key="1">
    <citation type="submission" date="2021-05" db="EMBL/GenBank/DDBJ databases">
        <authorList>
            <person name="Chen Y.-M."/>
            <person name="Zhang Y.-Z."/>
        </authorList>
    </citation>
    <scope>NUCLEOTIDE SEQUENCE</scope>
    <source>
        <strain evidence="10">162-k141_51715</strain>
    </source>
</reference>
<organism evidence="10 11">
    <name type="scientific">Leviviridae sp</name>
    <dbReference type="NCBI Taxonomy" id="2027243"/>
    <lineage>
        <taxon>Viruses</taxon>
        <taxon>Riboviria</taxon>
        <taxon>Orthornavirae</taxon>
        <taxon>Lenarviricota</taxon>
        <taxon>Leviviricetes</taxon>
        <taxon>Norzivirales</taxon>
        <taxon>Fiersviridae</taxon>
    </lineage>
</organism>
<evidence type="ECO:0000256" key="4">
    <source>
        <dbReference type="ARBA" id="ARBA00022695"/>
    </source>
</evidence>
<dbReference type="EC" id="2.7.7.48" evidence="1"/>
<dbReference type="SUPFAM" id="SSF56672">
    <property type="entry name" value="DNA/RNA polymerases"/>
    <property type="match status" value="1"/>
</dbReference>
<sequence>MPNSYVTCLLQAVEGVLADALVTFPSIRRELIRDRSRVSSLAEHRGLPVFTLDLPALGKHFDKCLSEGAYVKPDLPISRTIKASDAIPRLFSGLLLRVFHLDGMLRQEPCVDAIAFLRQLYALGKKVRIDCEERKVYETVQDFYTVDLALPAASLDWKDAWKEGIDCHSRSLHFRGYCERGVQLELDLHGHNRSREYTSSDESHRDDPLEDIQLGGLLDTLQLTADLVSTTLGSFDPMSYRPKHGPGAVSDQKGKSYKYDFPQWSDQLEAVFPQAEFAYANYAIWAEQGGLDSTSTPTSKLICVPKTQKGPRLIASEPVAHQWCQQVIWKFLEERVAKTWISNSLTFRDQRGNQVFAQQASKTGSHWTVDLSAASDRVSCRFVERLFRRSPDLLRALIAVRTPYISQEIDRACPKLYELRKFTTMGSACTFPVESIGFLTIALSAVLHVRKIRPTFRSLIRISKEVRVFGDDLIIPSDAGKVLEALLHHLDFKVNHAKTHRNGRFRESCGMEVYDGVDVTPSYILQLPTATRPGTIASFVECANNFHRRGWWHTASRMTEMLEGLNIPLVSHRSGSFGLVTFGSVPTPKRVRWNQNLHKWEAFVTTIRGSCTRLPVQSWSALLQYFVEAPPQTIVWGSGWSGRPRIKLRRGWEGLEP</sequence>
<feature type="domain" description="RdRp catalytic" evidence="9">
    <location>
        <begin position="355"/>
        <end position="503"/>
    </location>
</feature>
<evidence type="ECO:0000256" key="2">
    <source>
        <dbReference type="ARBA" id="ARBA00022484"/>
    </source>
</evidence>
<evidence type="ECO:0000259" key="9">
    <source>
        <dbReference type="PROSITE" id="PS50522"/>
    </source>
</evidence>
<keyword evidence="2" id="KW-0696">RNA-directed RNA polymerase</keyword>
<comment type="catalytic activity">
    <reaction evidence="8">
        <text>RNA(n) + a ribonucleoside 5'-triphosphate = RNA(n+1) + diphosphate</text>
        <dbReference type="Rhea" id="RHEA:21248"/>
        <dbReference type="Rhea" id="RHEA-COMP:14527"/>
        <dbReference type="Rhea" id="RHEA-COMP:17342"/>
        <dbReference type="ChEBI" id="CHEBI:33019"/>
        <dbReference type="ChEBI" id="CHEBI:61557"/>
        <dbReference type="ChEBI" id="CHEBI:140395"/>
        <dbReference type="EC" id="2.7.7.48"/>
    </reaction>
</comment>
<name>A0ABY3SVE9_9VIRU</name>
<dbReference type="EMBL" id="MZ679751">
    <property type="protein sequence ID" value="UJQ85699.1"/>
    <property type="molecule type" value="Genomic_RNA"/>
</dbReference>
<dbReference type="Pfam" id="PF03431">
    <property type="entry name" value="RNA_replicase_B"/>
    <property type="match status" value="1"/>
</dbReference>
<keyword evidence="11" id="KW-1185">Reference proteome</keyword>
<evidence type="ECO:0000256" key="7">
    <source>
        <dbReference type="ARBA" id="ARBA00030248"/>
    </source>
</evidence>
<keyword evidence="4" id="KW-0548">Nucleotidyltransferase</keyword>
<accession>A0ABY3SVE9</accession>
<dbReference type="InterPro" id="IPR005093">
    <property type="entry name" value="RNArep_beta"/>
</dbReference>
<keyword evidence="3" id="KW-0808">Transferase</keyword>
<evidence type="ECO:0000313" key="10">
    <source>
        <dbReference type="EMBL" id="UJQ85699.1"/>
    </source>
</evidence>
<evidence type="ECO:0000256" key="8">
    <source>
        <dbReference type="ARBA" id="ARBA00048744"/>
    </source>
</evidence>
<dbReference type="PROSITE" id="PS50522">
    <property type="entry name" value="RDRP_PHAGE"/>
    <property type="match status" value="1"/>
</dbReference>
<evidence type="ECO:0000256" key="3">
    <source>
        <dbReference type="ARBA" id="ARBA00022679"/>
    </source>
</evidence>